<name>A0ABN9LBB6_9NEOB</name>
<comment type="caution">
    <text evidence="12">The sequence shown here is derived from an EMBL/GenBank/DDBJ whole genome shotgun (WGS) entry which is preliminary data.</text>
</comment>
<keyword evidence="13" id="KW-1185">Reference proteome</keyword>
<evidence type="ECO:0000313" key="13">
    <source>
        <dbReference type="Proteomes" id="UP001176940"/>
    </source>
</evidence>
<keyword evidence="5 10" id="KW-0812">Transmembrane</keyword>
<keyword evidence="4" id="KW-0109">Calcium transport</keyword>
<keyword evidence="4" id="KW-0106">Calcium</keyword>
<keyword evidence="7" id="KW-0406">Ion transport</keyword>
<dbReference type="PANTHER" id="PTHR11878:SF7">
    <property type="entry name" value="SODIUM_CALCIUM EXCHANGER 3"/>
    <property type="match status" value="1"/>
</dbReference>
<keyword evidence="3" id="KW-0050">Antiport</keyword>
<evidence type="ECO:0000259" key="11">
    <source>
        <dbReference type="Pfam" id="PF01699"/>
    </source>
</evidence>
<evidence type="ECO:0000256" key="8">
    <source>
        <dbReference type="ARBA" id="ARBA00023136"/>
    </source>
</evidence>
<evidence type="ECO:0000256" key="2">
    <source>
        <dbReference type="ARBA" id="ARBA00022448"/>
    </source>
</evidence>
<dbReference type="InterPro" id="IPR044880">
    <property type="entry name" value="NCX_ion-bd_dom_sf"/>
</dbReference>
<dbReference type="PANTHER" id="PTHR11878">
    <property type="entry name" value="SODIUM/CALCIUM EXCHANGER"/>
    <property type="match status" value="1"/>
</dbReference>
<dbReference type="Gene3D" id="1.20.1420.30">
    <property type="entry name" value="NCX, central ion-binding region"/>
    <property type="match status" value="1"/>
</dbReference>
<organism evidence="12 13">
    <name type="scientific">Ranitomeya imitator</name>
    <name type="common">mimic poison frog</name>
    <dbReference type="NCBI Taxonomy" id="111125"/>
    <lineage>
        <taxon>Eukaryota</taxon>
        <taxon>Metazoa</taxon>
        <taxon>Chordata</taxon>
        <taxon>Craniata</taxon>
        <taxon>Vertebrata</taxon>
        <taxon>Euteleostomi</taxon>
        <taxon>Amphibia</taxon>
        <taxon>Batrachia</taxon>
        <taxon>Anura</taxon>
        <taxon>Neobatrachia</taxon>
        <taxon>Hyloidea</taxon>
        <taxon>Dendrobatidae</taxon>
        <taxon>Dendrobatinae</taxon>
        <taxon>Ranitomeya</taxon>
    </lineage>
</organism>
<dbReference type="Pfam" id="PF01699">
    <property type="entry name" value="Na_Ca_ex"/>
    <property type="match status" value="1"/>
</dbReference>
<dbReference type="InterPro" id="IPR004837">
    <property type="entry name" value="NaCa_Exmemb"/>
</dbReference>
<dbReference type="Gene3D" id="3.30.420.10">
    <property type="entry name" value="Ribonuclease H-like superfamily/Ribonuclease H"/>
    <property type="match status" value="1"/>
</dbReference>
<protein>
    <recommendedName>
        <fullName evidence="11">Sodium/calcium exchanger membrane region domain-containing protein</fullName>
    </recommendedName>
</protein>
<dbReference type="Gene3D" id="1.10.10.10">
    <property type="entry name" value="Winged helix-like DNA-binding domain superfamily/Winged helix DNA-binding domain"/>
    <property type="match status" value="1"/>
</dbReference>
<comment type="subcellular location">
    <subcellularLocation>
        <location evidence="1">Endomembrane system</location>
        <topology evidence="1">Multi-pass membrane protein</topology>
    </subcellularLocation>
</comment>
<feature type="domain" description="Sodium/calcium exchanger membrane region" evidence="11">
    <location>
        <begin position="180"/>
        <end position="236"/>
    </location>
</feature>
<evidence type="ECO:0000313" key="12">
    <source>
        <dbReference type="EMBL" id="CAJ0937957.1"/>
    </source>
</evidence>
<feature type="region of interest" description="Disordered" evidence="9">
    <location>
        <begin position="112"/>
        <end position="131"/>
    </location>
</feature>
<evidence type="ECO:0000256" key="9">
    <source>
        <dbReference type="SAM" id="MobiDB-lite"/>
    </source>
</evidence>
<evidence type="ECO:0000256" key="4">
    <source>
        <dbReference type="ARBA" id="ARBA00022568"/>
    </source>
</evidence>
<proteinExistence type="predicted"/>
<dbReference type="InterPro" id="IPR036397">
    <property type="entry name" value="RNaseH_sf"/>
</dbReference>
<gene>
    <name evidence="12" type="ORF">RIMI_LOCUS7397359</name>
</gene>
<dbReference type="InterPro" id="IPR051171">
    <property type="entry name" value="CaCA"/>
</dbReference>
<dbReference type="PRINTS" id="PR01259">
    <property type="entry name" value="NACAEXCHNGR"/>
</dbReference>
<evidence type="ECO:0000256" key="6">
    <source>
        <dbReference type="ARBA" id="ARBA00022989"/>
    </source>
</evidence>
<dbReference type="EMBL" id="CAUEEQ010013988">
    <property type="protein sequence ID" value="CAJ0937957.1"/>
    <property type="molecule type" value="Genomic_DNA"/>
</dbReference>
<evidence type="ECO:0000256" key="10">
    <source>
        <dbReference type="SAM" id="Phobius"/>
    </source>
</evidence>
<reference evidence="12" key="1">
    <citation type="submission" date="2023-07" db="EMBL/GenBank/DDBJ databases">
        <authorList>
            <person name="Stuckert A."/>
        </authorList>
    </citation>
    <scope>NUCLEOTIDE SEQUENCE</scope>
</reference>
<evidence type="ECO:0000256" key="3">
    <source>
        <dbReference type="ARBA" id="ARBA00022449"/>
    </source>
</evidence>
<evidence type="ECO:0000256" key="7">
    <source>
        <dbReference type="ARBA" id="ARBA00023065"/>
    </source>
</evidence>
<dbReference type="Proteomes" id="UP001176940">
    <property type="component" value="Unassembled WGS sequence"/>
</dbReference>
<dbReference type="InterPro" id="IPR004836">
    <property type="entry name" value="Na_Ca_Ex"/>
</dbReference>
<dbReference type="InterPro" id="IPR036388">
    <property type="entry name" value="WH-like_DNA-bd_sf"/>
</dbReference>
<evidence type="ECO:0000256" key="5">
    <source>
        <dbReference type="ARBA" id="ARBA00022692"/>
    </source>
</evidence>
<keyword evidence="6 10" id="KW-1133">Transmembrane helix</keyword>
<accession>A0ABN9LBB6</accession>
<feature type="transmembrane region" description="Helical" evidence="10">
    <location>
        <begin position="221"/>
        <end position="241"/>
    </location>
</feature>
<keyword evidence="8 10" id="KW-0472">Membrane</keyword>
<evidence type="ECO:0000256" key="1">
    <source>
        <dbReference type="ARBA" id="ARBA00004127"/>
    </source>
</evidence>
<sequence>MTVKMAEWQECMEFAVLVARKAGATPVHTLNQPYSSLSTKTKELSKDTRVKIVGLQKVGMGYRTIIKQLAHVQVRLKFSSDHLDEPEDAWEKVMWSDETKINSTRRVLRKKDEYNSQVHPPHHPGDEDEDEVRRGEFYHRVLTRYALSNSVLETIIGISPPSSGTLLLIFGCTHWLERRSVTAVVFVAFGTSVPDTFASKVAATQDVYADASIGNVTGSNAVNVFLGIGIAWSVAAIYWFFPGTRIPCAGRHLSLLRNPLYHLCICLHQRLAV</sequence>
<keyword evidence="2" id="KW-0813">Transport</keyword>